<keyword evidence="1" id="KW-0371">Homeobox</keyword>
<dbReference type="InterPro" id="IPR009057">
    <property type="entry name" value="Homeodomain-like_sf"/>
</dbReference>
<sequence length="129" mass="14265">MAVEGVRLLDIARELDVSMFTVSKWAKRFALFGVKSLSDAPHSGAERRHGDDKIAEIIELTTTTSPPDGSTHWSTNSMARVAKVSPATAGRIWRTFGLKPHMVESFTISNDPEFMREGQGRSRGLHQPT</sequence>
<proteinExistence type="predicted"/>
<dbReference type="SUPFAM" id="SSF46689">
    <property type="entry name" value="Homeodomain-like"/>
    <property type="match status" value="1"/>
</dbReference>
<dbReference type="Pfam" id="PF13565">
    <property type="entry name" value="HTH_32"/>
    <property type="match status" value="1"/>
</dbReference>
<gene>
    <name evidence="1" type="ORF">SAMN02745225_01744</name>
</gene>
<dbReference type="STRING" id="1121881.SAMN02745225_01744"/>
<name>A0A1M4WQA7_9ACTN</name>
<dbReference type="GO" id="GO:0003677">
    <property type="term" value="F:DNA binding"/>
    <property type="evidence" value="ECO:0007669"/>
    <property type="project" value="UniProtKB-KW"/>
</dbReference>
<evidence type="ECO:0000313" key="1">
    <source>
        <dbReference type="EMBL" id="SHE83415.1"/>
    </source>
</evidence>
<dbReference type="EMBL" id="FQUL01000028">
    <property type="protein sequence ID" value="SHE83415.1"/>
    <property type="molecule type" value="Genomic_DNA"/>
</dbReference>
<evidence type="ECO:0000313" key="2">
    <source>
        <dbReference type="Proteomes" id="UP000184295"/>
    </source>
</evidence>
<reference evidence="2" key="1">
    <citation type="submission" date="2016-11" db="EMBL/GenBank/DDBJ databases">
        <authorList>
            <person name="Varghese N."/>
            <person name="Submissions S."/>
        </authorList>
    </citation>
    <scope>NUCLEOTIDE SEQUENCE [LARGE SCALE GENOMIC DNA]</scope>
    <source>
        <strain evidence="2">DSM 19514</strain>
    </source>
</reference>
<dbReference type="Proteomes" id="UP000184295">
    <property type="component" value="Unassembled WGS sequence"/>
</dbReference>
<keyword evidence="1" id="KW-0238">DNA-binding</keyword>
<dbReference type="RefSeq" id="WP_084660362.1">
    <property type="nucleotide sequence ID" value="NZ_FQUL01000028.1"/>
</dbReference>
<dbReference type="AlphaFoldDB" id="A0A1M4WQA7"/>
<keyword evidence="2" id="KW-1185">Reference proteome</keyword>
<organism evidence="1 2">
    <name type="scientific">Ferrithrix thermotolerans DSM 19514</name>
    <dbReference type="NCBI Taxonomy" id="1121881"/>
    <lineage>
        <taxon>Bacteria</taxon>
        <taxon>Bacillati</taxon>
        <taxon>Actinomycetota</taxon>
        <taxon>Acidimicrobiia</taxon>
        <taxon>Acidimicrobiales</taxon>
        <taxon>Acidimicrobiaceae</taxon>
        <taxon>Ferrithrix</taxon>
    </lineage>
</organism>
<protein>
    <submittedName>
        <fullName evidence="1">Homeodomain-like domain-containing protein</fullName>
    </submittedName>
</protein>
<accession>A0A1M4WQA7</accession>